<accession>A0A2A9PLN9</accession>
<evidence type="ECO:0000313" key="4">
    <source>
        <dbReference type="EMBL" id="PFH62279.1"/>
    </source>
</evidence>
<evidence type="ECO:0000313" key="5">
    <source>
        <dbReference type="Proteomes" id="UP000037136"/>
    </source>
</evidence>
<dbReference type="GO" id="GO:0031624">
    <property type="term" value="F:ubiquitin conjugating enzyme binding"/>
    <property type="evidence" value="ECO:0007669"/>
    <property type="project" value="TreeGrafter"/>
</dbReference>
<name>A0A2A9PLN9_OPHUN</name>
<reference evidence="4 5" key="1">
    <citation type="journal article" date="2015" name="BMC Genomics">
        <title>Gene expression during zombie ant biting behavior reflects the complexity underlying fungal parasitic behavioral manipulation.</title>
        <authorList>
            <person name="de Bekker C."/>
            <person name="Ohm R.A."/>
            <person name="Loreto R.G."/>
            <person name="Sebastian A."/>
            <person name="Albert I."/>
            <person name="Merrow M."/>
            <person name="Brachmann A."/>
            <person name="Hughes D.P."/>
        </authorList>
    </citation>
    <scope>NUCLEOTIDE SEQUENCE [LARGE SCALE GENOMIC DNA]</scope>
    <source>
        <strain evidence="4 5">SC16a</strain>
    </source>
</reference>
<dbReference type="PANTHER" id="PTHR12281">
    <property type="entry name" value="RP42 RELATED"/>
    <property type="match status" value="1"/>
</dbReference>
<reference evidence="4 5" key="2">
    <citation type="journal article" date="2017" name="Sci. Rep.">
        <title>Ant-infecting Ophiocordyceps genomes reveal a high diversity of potential behavioral manipulation genes and a possible major role for enterotoxins.</title>
        <authorList>
            <person name="de Bekker C."/>
            <person name="Ohm R.A."/>
            <person name="Evans H.C."/>
            <person name="Brachmann A."/>
            <person name="Hughes D.P."/>
        </authorList>
    </citation>
    <scope>NUCLEOTIDE SEQUENCE [LARGE SCALE GENOMIC DNA]</scope>
    <source>
        <strain evidence="4 5">SC16a</strain>
    </source>
</reference>
<dbReference type="Proteomes" id="UP000037136">
    <property type="component" value="Unassembled WGS sequence"/>
</dbReference>
<dbReference type="InterPro" id="IPR042460">
    <property type="entry name" value="DCN1-like_PONY"/>
</dbReference>
<dbReference type="Gene3D" id="1.10.8.10">
    <property type="entry name" value="DNA helicase RuvA subunit, C-terminal domain"/>
    <property type="match status" value="1"/>
</dbReference>
<dbReference type="GO" id="GO:0097602">
    <property type="term" value="F:cullin family protein binding"/>
    <property type="evidence" value="ECO:0007669"/>
    <property type="project" value="TreeGrafter"/>
</dbReference>
<dbReference type="PANTHER" id="PTHR12281:SF31">
    <property type="entry name" value="DCN1-LIKE PROTEIN 3"/>
    <property type="match status" value="1"/>
</dbReference>
<dbReference type="Gene3D" id="1.10.238.10">
    <property type="entry name" value="EF-hand"/>
    <property type="match status" value="1"/>
</dbReference>
<dbReference type="OrthoDB" id="27198at2759"/>
<comment type="function">
    <text evidence="2">Neddylation of cullins play an essential role in the regulation of SCF-type complexes activity.</text>
</comment>
<dbReference type="InterPro" id="IPR014764">
    <property type="entry name" value="DCN-prot"/>
</dbReference>
<sequence length="275" mass="31251">MAPASNSQHKVLVAQFVALTGASDRQAARYLRLAGNKINEAVDSFFASGNEPKGPSSIDTKLDNLFNSLRDEENDEKDKLEITSTMEYLGSKLKVNLENAELLVVLELLQAPNVGEITRRGFVDGWKVSGAGAAHQEHAAHVRRLVQSLSSDPAFFKRIYRYTFVVGRDQDQKALSLENALVYWSMLFAPPGRAWKTKKHDWLELWKEFLNDKWTRSVNRDMWNMTLEFALKTRTDESLSFWSEDGAWPSVIDDFVLWSRERLGSKAESMDTDDA</sequence>
<dbReference type="PROSITE" id="PS51229">
    <property type="entry name" value="DCUN1"/>
    <property type="match status" value="1"/>
</dbReference>
<dbReference type="GO" id="GO:0045116">
    <property type="term" value="P:protein neddylation"/>
    <property type="evidence" value="ECO:0007669"/>
    <property type="project" value="TreeGrafter"/>
</dbReference>
<dbReference type="SUPFAM" id="SSF46934">
    <property type="entry name" value="UBA-like"/>
    <property type="match status" value="1"/>
</dbReference>
<keyword evidence="1" id="KW-0833">Ubl conjugation pathway</keyword>
<evidence type="ECO:0000256" key="1">
    <source>
        <dbReference type="ARBA" id="ARBA00022786"/>
    </source>
</evidence>
<dbReference type="AlphaFoldDB" id="A0A2A9PLN9"/>
<comment type="caution">
    <text evidence="4">The sequence shown here is derived from an EMBL/GenBank/DDBJ whole genome shotgun (WGS) entry which is preliminary data.</text>
</comment>
<dbReference type="GO" id="GO:0032182">
    <property type="term" value="F:ubiquitin-like protein binding"/>
    <property type="evidence" value="ECO:0007669"/>
    <property type="project" value="TreeGrafter"/>
</dbReference>
<dbReference type="Gene3D" id="1.10.238.200">
    <property type="entry name" value="Cullin, PONY binding domain"/>
    <property type="match status" value="1"/>
</dbReference>
<dbReference type="STRING" id="268505.A0A2A9PLN9"/>
<dbReference type="Pfam" id="PF14555">
    <property type="entry name" value="UBA_4"/>
    <property type="match status" value="1"/>
</dbReference>
<evidence type="ECO:0000259" key="3">
    <source>
        <dbReference type="PROSITE" id="PS51229"/>
    </source>
</evidence>
<keyword evidence="5" id="KW-1185">Reference proteome</keyword>
<feature type="domain" description="DCUN1" evidence="3">
    <location>
        <begin position="57"/>
        <end position="260"/>
    </location>
</feature>
<protein>
    <recommendedName>
        <fullName evidence="2">Defective in cullin neddylation protein</fullName>
    </recommendedName>
</protein>
<dbReference type="InterPro" id="IPR005176">
    <property type="entry name" value="PONY_dom"/>
</dbReference>
<organism evidence="4 5">
    <name type="scientific">Ophiocordyceps unilateralis</name>
    <name type="common">Zombie-ant fungus</name>
    <name type="synonym">Torrubia unilateralis</name>
    <dbReference type="NCBI Taxonomy" id="268505"/>
    <lineage>
        <taxon>Eukaryota</taxon>
        <taxon>Fungi</taxon>
        <taxon>Dikarya</taxon>
        <taxon>Ascomycota</taxon>
        <taxon>Pezizomycotina</taxon>
        <taxon>Sordariomycetes</taxon>
        <taxon>Hypocreomycetidae</taxon>
        <taxon>Hypocreales</taxon>
        <taxon>Ophiocordycipitaceae</taxon>
        <taxon>Ophiocordyceps</taxon>
    </lineage>
</organism>
<dbReference type="Pfam" id="PF03556">
    <property type="entry name" value="Cullin_binding"/>
    <property type="match status" value="1"/>
</dbReference>
<gene>
    <name evidence="4" type="ORF">XA68_14274</name>
</gene>
<evidence type="ECO:0000256" key="2">
    <source>
        <dbReference type="RuleBase" id="RU410713"/>
    </source>
</evidence>
<dbReference type="InterPro" id="IPR009060">
    <property type="entry name" value="UBA-like_sf"/>
</dbReference>
<dbReference type="EMBL" id="LAZP02000034">
    <property type="protein sequence ID" value="PFH62279.1"/>
    <property type="molecule type" value="Genomic_DNA"/>
</dbReference>
<dbReference type="GO" id="GO:0000151">
    <property type="term" value="C:ubiquitin ligase complex"/>
    <property type="evidence" value="ECO:0007669"/>
    <property type="project" value="TreeGrafter"/>
</dbReference>
<proteinExistence type="predicted"/>